<organism evidence="3 4">
    <name type="scientific">Martelella mediterranea</name>
    <dbReference type="NCBI Taxonomy" id="293089"/>
    <lineage>
        <taxon>Bacteria</taxon>
        <taxon>Pseudomonadati</taxon>
        <taxon>Pseudomonadota</taxon>
        <taxon>Alphaproteobacteria</taxon>
        <taxon>Hyphomicrobiales</taxon>
        <taxon>Aurantimonadaceae</taxon>
        <taxon>Martelella</taxon>
    </lineage>
</organism>
<reference evidence="3 4" key="1">
    <citation type="submission" date="2019-03" db="EMBL/GenBank/DDBJ databases">
        <title>Freshwater and sediment microbial communities from various areas in North America, analyzing microbe dynamics in response to fracking.</title>
        <authorList>
            <person name="Lamendella R."/>
        </authorList>
    </citation>
    <scope>NUCLEOTIDE SEQUENCE [LARGE SCALE GENOMIC DNA]</scope>
    <source>
        <strain evidence="3 4">175.2</strain>
    </source>
</reference>
<dbReference type="RefSeq" id="WP_132309961.1">
    <property type="nucleotide sequence ID" value="NZ_SMAR01000007.1"/>
</dbReference>
<feature type="domain" description="DUF7168" evidence="2">
    <location>
        <begin position="53"/>
        <end position="182"/>
    </location>
</feature>
<evidence type="ECO:0000259" key="2">
    <source>
        <dbReference type="Pfam" id="PF23771"/>
    </source>
</evidence>
<sequence>MSDSIKRRIAALLQKTTARGCTEQEALAAAEKAAALMREYGLSDLDIEISQASVKAKTHGASIRDRLWRDLAWLTNTATLVGDIDGHHRTFVGRAPGPEIATYLFVVLDRAIDRAVREFKKTPSYTRLRKQKTKRQAVYDFTAGMVVRLGIRLRALFADMLSDDARSDASRALAERYPDTVAVHQRAGAVKNGNIATLGYFAANNINLAHGVNGSGGPKAIAGKAGDT</sequence>
<evidence type="ECO:0000313" key="4">
    <source>
        <dbReference type="Proteomes" id="UP000295097"/>
    </source>
</evidence>
<dbReference type="InterPro" id="IPR024498">
    <property type="entry name" value="DUF2786"/>
</dbReference>
<gene>
    <name evidence="3" type="ORF">EDC90_1007153</name>
</gene>
<proteinExistence type="predicted"/>
<dbReference type="Pfam" id="PF23771">
    <property type="entry name" value="DUF7168"/>
    <property type="match status" value="1"/>
</dbReference>
<feature type="domain" description="DUF2786" evidence="1">
    <location>
        <begin position="5"/>
        <end position="43"/>
    </location>
</feature>
<evidence type="ECO:0000259" key="1">
    <source>
        <dbReference type="Pfam" id="PF10979"/>
    </source>
</evidence>
<comment type="caution">
    <text evidence="3">The sequence shown here is derived from an EMBL/GenBank/DDBJ whole genome shotgun (WGS) entry which is preliminary data.</text>
</comment>
<dbReference type="EMBL" id="SMAR01000007">
    <property type="protein sequence ID" value="TCT41176.1"/>
    <property type="molecule type" value="Genomic_DNA"/>
</dbReference>
<dbReference type="InterPro" id="IPR055592">
    <property type="entry name" value="DUF7168"/>
</dbReference>
<evidence type="ECO:0000313" key="3">
    <source>
        <dbReference type="EMBL" id="TCT41176.1"/>
    </source>
</evidence>
<dbReference type="Pfam" id="PF10979">
    <property type="entry name" value="DUF2786"/>
    <property type="match status" value="1"/>
</dbReference>
<protein>
    <submittedName>
        <fullName evidence="3">Uncharacterized protein DUF2786</fullName>
    </submittedName>
</protein>
<dbReference type="OrthoDB" id="8452518at2"/>
<keyword evidence="4" id="KW-1185">Reference proteome</keyword>
<name>A0A4R3NVN3_9HYPH</name>
<dbReference type="Proteomes" id="UP000295097">
    <property type="component" value="Unassembled WGS sequence"/>
</dbReference>
<dbReference type="AlphaFoldDB" id="A0A4R3NVN3"/>
<accession>A0A4R3NVN3</accession>